<feature type="repeat" description="WD" evidence="3">
    <location>
        <begin position="264"/>
        <end position="299"/>
    </location>
</feature>
<evidence type="ECO:0000256" key="1">
    <source>
        <dbReference type="ARBA" id="ARBA00022574"/>
    </source>
</evidence>
<dbReference type="InterPro" id="IPR045159">
    <property type="entry name" value="DCAF7-like"/>
</dbReference>
<dbReference type="SUPFAM" id="SSF50978">
    <property type="entry name" value="WD40 repeat-like"/>
    <property type="match status" value="1"/>
</dbReference>
<dbReference type="PANTHER" id="PTHR19919">
    <property type="entry name" value="WD REPEAT CONTAINING PROTEIN"/>
    <property type="match status" value="1"/>
</dbReference>
<accession>A0AAU9IZS2</accession>
<proteinExistence type="predicted"/>
<keyword evidence="6" id="KW-1185">Reference proteome</keyword>
<reference evidence="5" key="1">
    <citation type="submission" date="2021-09" db="EMBL/GenBank/DDBJ databases">
        <authorList>
            <consortium name="AG Swart"/>
            <person name="Singh M."/>
            <person name="Singh A."/>
            <person name="Seah K."/>
            <person name="Emmerich C."/>
        </authorList>
    </citation>
    <scope>NUCLEOTIDE SEQUENCE</scope>
    <source>
        <strain evidence="5">ATCC30299</strain>
    </source>
</reference>
<dbReference type="AlphaFoldDB" id="A0AAU9IZS2"/>
<dbReference type="Gene3D" id="2.130.10.10">
    <property type="entry name" value="YVTN repeat-like/Quinoprotein amine dehydrogenase"/>
    <property type="match status" value="1"/>
</dbReference>
<keyword evidence="1 3" id="KW-0853">WD repeat</keyword>
<comment type="caution">
    <text evidence="5">The sequence shown here is derived from an EMBL/GenBank/DDBJ whole genome shotgun (WGS) entry which is preliminary data.</text>
</comment>
<organism evidence="5 6">
    <name type="scientific">Blepharisma stoltei</name>
    <dbReference type="NCBI Taxonomy" id="1481888"/>
    <lineage>
        <taxon>Eukaryota</taxon>
        <taxon>Sar</taxon>
        <taxon>Alveolata</taxon>
        <taxon>Ciliophora</taxon>
        <taxon>Postciliodesmatophora</taxon>
        <taxon>Heterotrichea</taxon>
        <taxon>Heterotrichida</taxon>
        <taxon>Blepharismidae</taxon>
        <taxon>Blepharisma</taxon>
    </lineage>
</organism>
<evidence type="ECO:0000313" key="5">
    <source>
        <dbReference type="EMBL" id="CAG9318610.1"/>
    </source>
</evidence>
<dbReference type="PROSITE" id="PS50294">
    <property type="entry name" value="WD_REPEATS_REGION"/>
    <property type="match status" value="1"/>
</dbReference>
<dbReference type="Pfam" id="PF00400">
    <property type="entry name" value="WD40"/>
    <property type="match status" value="3"/>
</dbReference>
<sequence>MSSLQRLLGDGRDTSSEDNTSSSSEVYTYLAPWAVYSFNFSSNPHYPFQLALGSFIEDTNNSIQIIQLLPEQARFEVKTTIPHTYAPTKIMWIPDLEGSHPHLMATSSDHLRIWRQDESGLSSVSSLVNNRHSDYCGPITSFDWNANDLTMIGTASIDSTCTIWDIERQAMKKQILTHTKEVNDIAFGHDPNIFASVGADGSVRRFDLRSLEQCTILYESQGYIPLLRLAWNKIDPNYIAIIMMDSPTVTILDVRSPGMPLAVLQSHQNFVNAISWAPNSSCYICTAGDDRQALIWDLRRSLGEIREPMMVYNAEAEIINLSWSVLQPNWVAIAYNKSLQLLKL</sequence>
<dbReference type="Proteomes" id="UP001162131">
    <property type="component" value="Unassembled WGS sequence"/>
</dbReference>
<evidence type="ECO:0000256" key="4">
    <source>
        <dbReference type="SAM" id="MobiDB-lite"/>
    </source>
</evidence>
<dbReference type="PROSITE" id="PS50082">
    <property type="entry name" value="WD_REPEATS_2"/>
    <property type="match status" value="2"/>
</dbReference>
<name>A0AAU9IZS2_9CILI</name>
<dbReference type="InterPro" id="IPR036322">
    <property type="entry name" value="WD40_repeat_dom_sf"/>
</dbReference>
<keyword evidence="2" id="KW-0677">Repeat</keyword>
<protein>
    <submittedName>
        <fullName evidence="5">Uncharacterized protein</fullName>
    </submittedName>
</protein>
<dbReference type="InterPro" id="IPR001680">
    <property type="entry name" value="WD40_rpt"/>
</dbReference>
<dbReference type="EMBL" id="CAJZBQ010000021">
    <property type="protein sequence ID" value="CAG9318610.1"/>
    <property type="molecule type" value="Genomic_DNA"/>
</dbReference>
<feature type="repeat" description="WD" evidence="3">
    <location>
        <begin position="175"/>
        <end position="210"/>
    </location>
</feature>
<feature type="region of interest" description="Disordered" evidence="4">
    <location>
        <begin position="1"/>
        <end position="22"/>
    </location>
</feature>
<evidence type="ECO:0000256" key="3">
    <source>
        <dbReference type="PROSITE-ProRule" id="PRU00221"/>
    </source>
</evidence>
<dbReference type="InterPro" id="IPR019775">
    <property type="entry name" value="WD40_repeat_CS"/>
</dbReference>
<evidence type="ECO:0000313" key="6">
    <source>
        <dbReference type="Proteomes" id="UP001162131"/>
    </source>
</evidence>
<dbReference type="InterPro" id="IPR015943">
    <property type="entry name" value="WD40/YVTN_repeat-like_dom_sf"/>
</dbReference>
<dbReference type="PROSITE" id="PS00678">
    <property type="entry name" value="WD_REPEATS_1"/>
    <property type="match status" value="1"/>
</dbReference>
<evidence type="ECO:0000256" key="2">
    <source>
        <dbReference type="ARBA" id="ARBA00022737"/>
    </source>
</evidence>
<dbReference type="SMART" id="SM00320">
    <property type="entry name" value="WD40"/>
    <property type="match status" value="4"/>
</dbReference>
<gene>
    <name evidence="5" type="ORF">BSTOLATCC_MIC21984</name>
</gene>